<proteinExistence type="predicted"/>
<evidence type="ECO:0000313" key="6">
    <source>
        <dbReference type="Proteomes" id="UP000002730"/>
    </source>
</evidence>
<dbReference type="RefSeq" id="WP_010075004.1">
    <property type="nucleotide sequence ID" value="NC_014393.1"/>
</dbReference>
<dbReference type="PANTHER" id="PTHR39176:SF1">
    <property type="entry name" value="PERIPLASMIC PROTEIN"/>
    <property type="match status" value="1"/>
</dbReference>
<reference evidence="5 6" key="1">
    <citation type="submission" date="2010-08" db="EMBL/GenBank/DDBJ databases">
        <title>Complete sequence of Clostridium cellulovorans 743B.</title>
        <authorList>
            <consortium name="US DOE Joint Genome Institute"/>
            <person name="Lucas S."/>
            <person name="Copeland A."/>
            <person name="Lapidus A."/>
            <person name="Cheng J.-F."/>
            <person name="Bruce D."/>
            <person name="Goodwin L."/>
            <person name="Pitluck S."/>
            <person name="Chertkov O."/>
            <person name="Detter J.C."/>
            <person name="Han C."/>
            <person name="Tapia R."/>
            <person name="Land M."/>
            <person name="Hauser L."/>
            <person name="Chang Y.-J."/>
            <person name="Jeffries C."/>
            <person name="Kyrpides N."/>
            <person name="Ivanova N."/>
            <person name="Mikhailova N."/>
            <person name="Hemme C.L."/>
            <person name="Woyke T."/>
        </authorList>
    </citation>
    <scope>NUCLEOTIDE SEQUENCE [LARGE SCALE GENOMIC DNA]</scope>
    <source>
        <strain evidence="6">ATCC 35296 / DSM 3052 / OCM 3 / 743B</strain>
    </source>
</reference>
<sequence length="328" mass="37170">MKNKKIALLITISLSIITLTSCTKDAQSSTSITAQNPKAEDSTFKADSSPSTKETTETTKTTENAEKITPANAVTKLDGRREEFLVRLDIIQKRLDLLPEKKNSDAGITISMKSFYGDSYRCYDDALNEIYNLLKEQLSQDIMKNLEAEEINWITQKENAANAAASEFKGGTFEPVAYNTSLYNSTKARCYELVNNYMTDSKFKINANKEEYLKELANIENELLSSQEYKDAGSGTTNSMFTYADKKYIKWDEQLNKIYSLLKQQLPSDEMSKLNKEELQWITQKETKAKKSEESQGVGSQLGSVAYQASLAFVTESRCYELVYKYMK</sequence>
<dbReference type="PANTHER" id="PTHR39176">
    <property type="entry name" value="PERIPLASMIC PROTEIN-RELATED"/>
    <property type="match status" value="1"/>
</dbReference>
<feature type="domain" description="Lysozyme inhibitor LprI-like N-terminal" evidence="4">
    <location>
        <begin position="233"/>
        <end position="322"/>
    </location>
</feature>
<evidence type="ECO:0000259" key="4">
    <source>
        <dbReference type="Pfam" id="PF07007"/>
    </source>
</evidence>
<keyword evidence="3" id="KW-0732">Signal</keyword>
<dbReference type="AlphaFoldDB" id="D9SQF9"/>
<feature type="domain" description="Lysozyme inhibitor LprI-like N-terminal" evidence="4">
    <location>
        <begin position="101"/>
        <end position="193"/>
    </location>
</feature>
<dbReference type="Pfam" id="PF07007">
    <property type="entry name" value="LprI"/>
    <property type="match status" value="2"/>
</dbReference>
<keyword evidence="6" id="KW-1185">Reference proteome</keyword>
<dbReference type="KEGG" id="ccb:Clocel_0450"/>
<evidence type="ECO:0000313" key="5">
    <source>
        <dbReference type="EMBL" id="ADL50226.1"/>
    </source>
</evidence>
<dbReference type="eggNOG" id="COG3755">
    <property type="taxonomic scope" value="Bacteria"/>
</dbReference>
<dbReference type="Proteomes" id="UP000002730">
    <property type="component" value="Chromosome"/>
</dbReference>
<evidence type="ECO:0000256" key="3">
    <source>
        <dbReference type="SAM" id="SignalP"/>
    </source>
</evidence>
<name>D9SQF9_CLOC7</name>
<evidence type="ECO:0000256" key="1">
    <source>
        <dbReference type="SAM" id="Coils"/>
    </source>
</evidence>
<dbReference type="OrthoDB" id="2438161at2"/>
<dbReference type="InterPro" id="IPR009739">
    <property type="entry name" value="LprI-like_N"/>
</dbReference>
<protein>
    <recommendedName>
        <fullName evidence="4">Lysozyme inhibitor LprI-like N-terminal domain-containing protein</fullName>
    </recommendedName>
</protein>
<feature type="chain" id="PRO_5003128308" description="Lysozyme inhibitor LprI-like N-terminal domain-containing protein" evidence="3">
    <location>
        <begin position="27"/>
        <end position="328"/>
    </location>
</feature>
<feature type="region of interest" description="Disordered" evidence="2">
    <location>
        <begin position="28"/>
        <end position="65"/>
    </location>
</feature>
<gene>
    <name evidence="5" type="ordered locus">Clocel_0450</name>
</gene>
<accession>D9SQF9</accession>
<dbReference type="PROSITE" id="PS51257">
    <property type="entry name" value="PROKAR_LIPOPROTEIN"/>
    <property type="match status" value="1"/>
</dbReference>
<keyword evidence="1" id="KW-0175">Coiled coil</keyword>
<dbReference type="STRING" id="573061.Clocel_0450"/>
<organism evidence="5 6">
    <name type="scientific">Clostridium cellulovorans (strain ATCC 35296 / DSM 3052 / OCM 3 / 743B)</name>
    <dbReference type="NCBI Taxonomy" id="573061"/>
    <lineage>
        <taxon>Bacteria</taxon>
        <taxon>Bacillati</taxon>
        <taxon>Bacillota</taxon>
        <taxon>Clostridia</taxon>
        <taxon>Eubacteriales</taxon>
        <taxon>Clostridiaceae</taxon>
        <taxon>Clostridium</taxon>
    </lineage>
</organism>
<dbReference type="HOGENOM" id="CLU_890549_0_0_9"/>
<dbReference type="Gene3D" id="1.20.1270.180">
    <property type="match status" value="2"/>
</dbReference>
<feature type="coiled-coil region" evidence="1">
    <location>
        <begin position="202"/>
        <end position="229"/>
    </location>
</feature>
<feature type="signal peptide" evidence="3">
    <location>
        <begin position="1"/>
        <end position="26"/>
    </location>
</feature>
<evidence type="ECO:0000256" key="2">
    <source>
        <dbReference type="SAM" id="MobiDB-lite"/>
    </source>
</evidence>
<dbReference type="EMBL" id="CP002160">
    <property type="protein sequence ID" value="ADL50226.1"/>
    <property type="molecule type" value="Genomic_DNA"/>
</dbReference>